<dbReference type="OrthoDB" id="1493757at2"/>
<dbReference type="EMBL" id="AHKF01000020">
    <property type="protein sequence ID" value="EIA07942.1"/>
    <property type="molecule type" value="Genomic_DNA"/>
</dbReference>
<name>H7FUJ5_FLAFP</name>
<protein>
    <submittedName>
        <fullName evidence="1">Uncharacterized protein</fullName>
    </submittedName>
</protein>
<dbReference type="AlphaFoldDB" id="H7FUJ5"/>
<reference evidence="1 2" key="1">
    <citation type="journal article" date="2014" name="Acta Crystallogr. D">
        <title>Structure-based characterization and antifreeze properties of a hyperactive ice-binding protein from the Antarctic bacterium Flavobacterium frigoris PS1.</title>
        <authorList>
            <person name="Do H."/>
            <person name="Kim S.J."/>
            <person name="Kim H.J."/>
            <person name="Lee J.H."/>
        </authorList>
    </citation>
    <scope>NUCLEOTIDE SEQUENCE [LARGE SCALE GENOMIC DNA]</scope>
    <source>
        <strain evidence="1 2">PS1</strain>
    </source>
</reference>
<dbReference type="Proteomes" id="UP000005566">
    <property type="component" value="Unassembled WGS sequence"/>
</dbReference>
<comment type="caution">
    <text evidence="1">The sequence shown here is derived from an EMBL/GenBank/DDBJ whole genome shotgun (WGS) entry which is preliminary data.</text>
</comment>
<evidence type="ECO:0000313" key="1">
    <source>
        <dbReference type="EMBL" id="EIA07942.1"/>
    </source>
</evidence>
<sequence>MINVTIYLKKEQNPKELIQLLLKDKLIASASIDKNNISYNLMEDILSEEAYDVITALSKASLFNAIVAAVEKKLGKKLILTPLQLLVPTDFLIIP</sequence>
<dbReference type="PATRIC" id="fig|1086011.3.peg.2752"/>
<gene>
    <name evidence="1" type="ORF">HJ01_02810</name>
</gene>
<dbReference type="RefSeq" id="WP_007138987.1">
    <property type="nucleotide sequence ID" value="NZ_AHKF01000020.1"/>
</dbReference>
<organism evidence="1 2">
    <name type="scientific">Flavobacterium frigoris (strain PS1)</name>
    <dbReference type="NCBI Taxonomy" id="1086011"/>
    <lineage>
        <taxon>Bacteria</taxon>
        <taxon>Pseudomonadati</taxon>
        <taxon>Bacteroidota</taxon>
        <taxon>Flavobacteriia</taxon>
        <taxon>Flavobacteriales</taxon>
        <taxon>Flavobacteriaceae</taxon>
        <taxon>Flavobacterium</taxon>
    </lineage>
</organism>
<keyword evidence="2" id="KW-1185">Reference proteome</keyword>
<evidence type="ECO:0000313" key="2">
    <source>
        <dbReference type="Proteomes" id="UP000005566"/>
    </source>
</evidence>
<dbReference type="STRING" id="1086011.HJ01_02810"/>
<proteinExistence type="predicted"/>
<accession>H7FUJ5</accession>